<evidence type="ECO:0000256" key="5">
    <source>
        <dbReference type="SAM" id="SignalP"/>
    </source>
</evidence>
<keyword evidence="4" id="KW-0430">Lectin</keyword>
<sequence length="231" mass="26013">MHVSVILTLLTIFIVRSSSQECKGDSCQSQCDSYCFGVLKPCMSNLAALQRRTESCEAAVTLARLALNDKRLETFGSPLSVSNDKDNSTQLELASTPRSVRRGNSTTFEKLGSKYYYVEKDQKVKWHVALQKCHEMGGHLANLRHQEDLDTIKRKLVINARYWIDITDQFQEGKYISMTNGSEASFLKWDNTEPTNDGDCVDVIAYNGKVAMNDNSCSKELYFICETSASF</sequence>
<dbReference type="SUPFAM" id="SSF56436">
    <property type="entry name" value="C-type lectin-like"/>
    <property type="match status" value="1"/>
</dbReference>
<dbReference type="eggNOG" id="KOG4297">
    <property type="taxonomic scope" value="Eukaryota"/>
</dbReference>
<dbReference type="GO" id="GO:0030246">
    <property type="term" value="F:carbohydrate binding"/>
    <property type="evidence" value="ECO:0007669"/>
    <property type="project" value="UniProtKB-KW"/>
</dbReference>
<dbReference type="HOGENOM" id="CLU_049894_13_3_1"/>
<keyword evidence="2" id="KW-0964">Secreted</keyword>
<dbReference type="PANTHER" id="PTHR22799:SF1">
    <property type="entry name" value="C-TYPE LECTIN DOMAIN FAMILY 11 MEMBER A"/>
    <property type="match status" value="1"/>
</dbReference>
<dbReference type="GO" id="GO:0005615">
    <property type="term" value="C:extracellular space"/>
    <property type="evidence" value="ECO:0007669"/>
    <property type="project" value="TreeGrafter"/>
</dbReference>
<dbReference type="SMART" id="SM00034">
    <property type="entry name" value="CLECT"/>
    <property type="match status" value="1"/>
</dbReference>
<dbReference type="InParanoid" id="B3MFC0"/>
<evidence type="ECO:0000313" key="7">
    <source>
        <dbReference type="EMBL" id="EDV35594.2"/>
    </source>
</evidence>
<keyword evidence="3 5" id="KW-0732">Signal</keyword>
<protein>
    <recommendedName>
        <fullName evidence="6">C-type lectin domain-containing protein</fullName>
    </recommendedName>
</protein>
<dbReference type="SMR" id="B3MFC0"/>
<dbReference type="PANTHER" id="PTHR22799">
    <property type="entry name" value="TETRANECTIN-RELATED"/>
    <property type="match status" value="1"/>
</dbReference>
<dbReference type="FunCoup" id="B3MFC0">
    <property type="interactions" value="4"/>
</dbReference>
<dbReference type="InterPro" id="IPR051663">
    <property type="entry name" value="CLec_Tetranectin-domain"/>
</dbReference>
<keyword evidence="8" id="KW-1185">Reference proteome</keyword>
<evidence type="ECO:0000313" key="8">
    <source>
        <dbReference type="Proteomes" id="UP000007801"/>
    </source>
</evidence>
<accession>B3MFC0</accession>
<dbReference type="KEGG" id="dan:6502546"/>
<dbReference type="OrthoDB" id="6430060at2759"/>
<dbReference type="CDD" id="cd00037">
    <property type="entry name" value="CLECT"/>
    <property type="match status" value="1"/>
</dbReference>
<feature type="chain" id="PRO_5006454702" description="C-type lectin domain-containing protein" evidence="5">
    <location>
        <begin position="20"/>
        <end position="231"/>
    </location>
</feature>
<gene>
    <name evidence="7" type="primary">Dana\GF19803</name>
    <name evidence="7" type="synonym">dana_GLEANR_22209</name>
    <name evidence="7" type="ORF">GF19803</name>
</gene>
<name>B3MFC0_DROAN</name>
<evidence type="ECO:0000256" key="1">
    <source>
        <dbReference type="ARBA" id="ARBA00004613"/>
    </source>
</evidence>
<organism evidence="7 8">
    <name type="scientific">Drosophila ananassae</name>
    <name type="common">Fruit fly</name>
    <dbReference type="NCBI Taxonomy" id="7217"/>
    <lineage>
        <taxon>Eukaryota</taxon>
        <taxon>Metazoa</taxon>
        <taxon>Ecdysozoa</taxon>
        <taxon>Arthropoda</taxon>
        <taxon>Hexapoda</taxon>
        <taxon>Insecta</taxon>
        <taxon>Pterygota</taxon>
        <taxon>Neoptera</taxon>
        <taxon>Endopterygota</taxon>
        <taxon>Diptera</taxon>
        <taxon>Brachycera</taxon>
        <taxon>Muscomorpha</taxon>
        <taxon>Ephydroidea</taxon>
        <taxon>Drosophilidae</taxon>
        <taxon>Drosophila</taxon>
        <taxon>Sophophora</taxon>
    </lineage>
</organism>
<comment type="subcellular location">
    <subcellularLocation>
        <location evidence="1">Secreted</location>
    </subcellularLocation>
</comment>
<dbReference type="EMBL" id="CH902619">
    <property type="protein sequence ID" value="EDV35594.2"/>
    <property type="molecule type" value="Genomic_DNA"/>
</dbReference>
<dbReference type="InterPro" id="IPR016187">
    <property type="entry name" value="CTDL_fold"/>
</dbReference>
<dbReference type="InterPro" id="IPR016186">
    <property type="entry name" value="C-type_lectin-like/link_sf"/>
</dbReference>
<dbReference type="InterPro" id="IPR001304">
    <property type="entry name" value="C-type_lectin-like"/>
</dbReference>
<evidence type="ECO:0000256" key="4">
    <source>
        <dbReference type="ARBA" id="ARBA00022734"/>
    </source>
</evidence>
<dbReference type="PROSITE" id="PS50041">
    <property type="entry name" value="C_TYPE_LECTIN_2"/>
    <property type="match status" value="1"/>
</dbReference>
<evidence type="ECO:0000256" key="3">
    <source>
        <dbReference type="ARBA" id="ARBA00022729"/>
    </source>
</evidence>
<evidence type="ECO:0000256" key="2">
    <source>
        <dbReference type="ARBA" id="ARBA00022525"/>
    </source>
</evidence>
<dbReference type="AlphaFoldDB" id="B3MFC0"/>
<dbReference type="GO" id="GO:0008083">
    <property type="term" value="F:growth factor activity"/>
    <property type="evidence" value="ECO:0007669"/>
    <property type="project" value="TreeGrafter"/>
</dbReference>
<dbReference type="Gene3D" id="3.10.100.10">
    <property type="entry name" value="Mannose-Binding Protein A, subunit A"/>
    <property type="match status" value="1"/>
</dbReference>
<dbReference type="Pfam" id="PF00059">
    <property type="entry name" value="Lectin_C"/>
    <property type="match status" value="1"/>
</dbReference>
<dbReference type="Proteomes" id="UP000007801">
    <property type="component" value="Unassembled WGS sequence"/>
</dbReference>
<proteinExistence type="predicted"/>
<feature type="signal peptide" evidence="5">
    <location>
        <begin position="1"/>
        <end position="19"/>
    </location>
</feature>
<reference evidence="7 8" key="1">
    <citation type="journal article" date="2007" name="Nature">
        <title>Evolution of genes and genomes on the Drosophila phylogeny.</title>
        <authorList>
            <consortium name="Drosophila 12 Genomes Consortium"/>
            <person name="Clark A.G."/>
            <person name="Eisen M.B."/>
            <person name="Smith D.R."/>
            <person name="Bergman C.M."/>
            <person name="Oliver B."/>
            <person name="Markow T.A."/>
            <person name="Kaufman T.C."/>
            <person name="Kellis M."/>
            <person name="Gelbart W."/>
            <person name="Iyer V.N."/>
            <person name="Pollard D.A."/>
            <person name="Sackton T.B."/>
            <person name="Larracuente A.M."/>
            <person name="Singh N.D."/>
            <person name="Abad J.P."/>
            <person name="Abt D.N."/>
            <person name="Adryan B."/>
            <person name="Aguade M."/>
            <person name="Akashi H."/>
            <person name="Anderson W.W."/>
            <person name="Aquadro C.F."/>
            <person name="Ardell D.H."/>
            <person name="Arguello R."/>
            <person name="Artieri C.G."/>
            <person name="Barbash D.A."/>
            <person name="Barker D."/>
            <person name="Barsanti P."/>
            <person name="Batterham P."/>
            <person name="Batzoglou S."/>
            <person name="Begun D."/>
            <person name="Bhutkar A."/>
            <person name="Blanco E."/>
            <person name="Bosak S.A."/>
            <person name="Bradley R.K."/>
            <person name="Brand A.D."/>
            <person name="Brent M.R."/>
            <person name="Brooks A.N."/>
            <person name="Brown R.H."/>
            <person name="Butlin R.K."/>
            <person name="Caggese C."/>
            <person name="Calvi B.R."/>
            <person name="Bernardo de Carvalho A."/>
            <person name="Caspi A."/>
            <person name="Castrezana S."/>
            <person name="Celniker S.E."/>
            <person name="Chang J.L."/>
            <person name="Chapple C."/>
            <person name="Chatterji S."/>
            <person name="Chinwalla A."/>
            <person name="Civetta A."/>
            <person name="Clifton S.W."/>
            <person name="Comeron J.M."/>
            <person name="Costello J.C."/>
            <person name="Coyne J.A."/>
            <person name="Daub J."/>
            <person name="David R.G."/>
            <person name="Delcher A.L."/>
            <person name="Delehaunty K."/>
            <person name="Do C.B."/>
            <person name="Ebling H."/>
            <person name="Edwards K."/>
            <person name="Eickbush T."/>
            <person name="Evans J.D."/>
            <person name="Filipski A."/>
            <person name="Findeiss S."/>
            <person name="Freyhult E."/>
            <person name="Fulton L."/>
            <person name="Fulton R."/>
            <person name="Garcia A.C."/>
            <person name="Gardiner A."/>
            <person name="Garfield D.A."/>
            <person name="Garvin B.E."/>
            <person name="Gibson G."/>
            <person name="Gilbert D."/>
            <person name="Gnerre S."/>
            <person name="Godfrey J."/>
            <person name="Good R."/>
            <person name="Gotea V."/>
            <person name="Gravely B."/>
            <person name="Greenberg A.J."/>
            <person name="Griffiths-Jones S."/>
            <person name="Gross S."/>
            <person name="Guigo R."/>
            <person name="Gustafson E.A."/>
            <person name="Haerty W."/>
            <person name="Hahn M.W."/>
            <person name="Halligan D.L."/>
            <person name="Halpern A.L."/>
            <person name="Halter G.M."/>
            <person name="Han M.V."/>
            <person name="Heger A."/>
            <person name="Hillier L."/>
            <person name="Hinrichs A.S."/>
            <person name="Holmes I."/>
            <person name="Hoskins R.A."/>
            <person name="Hubisz M.J."/>
            <person name="Hultmark D."/>
            <person name="Huntley M.A."/>
            <person name="Jaffe D.B."/>
            <person name="Jagadeeshan S."/>
            <person name="Jeck W.R."/>
            <person name="Johnson J."/>
            <person name="Jones C.D."/>
            <person name="Jordan W.C."/>
            <person name="Karpen G.H."/>
            <person name="Kataoka E."/>
            <person name="Keightley P.D."/>
            <person name="Kheradpour P."/>
            <person name="Kirkness E.F."/>
            <person name="Koerich L.B."/>
            <person name="Kristiansen K."/>
            <person name="Kudrna D."/>
            <person name="Kulathinal R.J."/>
            <person name="Kumar S."/>
            <person name="Kwok R."/>
            <person name="Lander E."/>
            <person name="Langley C.H."/>
            <person name="Lapoint R."/>
            <person name="Lazzaro B.P."/>
            <person name="Lee S.J."/>
            <person name="Levesque L."/>
            <person name="Li R."/>
            <person name="Lin C.F."/>
            <person name="Lin M.F."/>
            <person name="Lindblad-Toh K."/>
            <person name="Llopart A."/>
            <person name="Long M."/>
            <person name="Low L."/>
            <person name="Lozovsky E."/>
            <person name="Lu J."/>
            <person name="Luo M."/>
            <person name="Machado C.A."/>
            <person name="Makalowski W."/>
            <person name="Marzo M."/>
            <person name="Matsuda M."/>
            <person name="Matzkin L."/>
            <person name="McAllister B."/>
            <person name="McBride C.S."/>
            <person name="McKernan B."/>
            <person name="McKernan K."/>
            <person name="Mendez-Lago M."/>
            <person name="Minx P."/>
            <person name="Mollenhauer M.U."/>
            <person name="Montooth K."/>
            <person name="Mount S.M."/>
            <person name="Mu X."/>
            <person name="Myers E."/>
            <person name="Negre B."/>
            <person name="Newfeld S."/>
            <person name="Nielsen R."/>
            <person name="Noor M.A."/>
            <person name="O'Grady P."/>
            <person name="Pachter L."/>
            <person name="Papaceit M."/>
            <person name="Parisi M.J."/>
            <person name="Parisi M."/>
            <person name="Parts L."/>
            <person name="Pedersen J.S."/>
            <person name="Pesole G."/>
            <person name="Phillippy A.M."/>
            <person name="Ponting C.P."/>
            <person name="Pop M."/>
            <person name="Porcelli D."/>
            <person name="Powell J.R."/>
            <person name="Prohaska S."/>
            <person name="Pruitt K."/>
            <person name="Puig M."/>
            <person name="Quesneville H."/>
            <person name="Ram K.R."/>
            <person name="Rand D."/>
            <person name="Rasmussen M.D."/>
            <person name="Reed L.K."/>
            <person name="Reenan R."/>
            <person name="Reily A."/>
            <person name="Remington K.A."/>
            <person name="Rieger T.T."/>
            <person name="Ritchie M.G."/>
            <person name="Robin C."/>
            <person name="Rogers Y.H."/>
            <person name="Rohde C."/>
            <person name="Rozas J."/>
            <person name="Rubenfield M.J."/>
            <person name="Ruiz A."/>
            <person name="Russo S."/>
            <person name="Salzberg S.L."/>
            <person name="Sanchez-Gracia A."/>
            <person name="Saranga D.J."/>
            <person name="Sato H."/>
            <person name="Schaeffer S.W."/>
            <person name="Schatz M.C."/>
            <person name="Schlenke T."/>
            <person name="Schwartz R."/>
            <person name="Segarra C."/>
            <person name="Singh R.S."/>
            <person name="Sirot L."/>
            <person name="Sirota M."/>
            <person name="Sisneros N.B."/>
            <person name="Smith C.D."/>
            <person name="Smith T.F."/>
            <person name="Spieth J."/>
            <person name="Stage D.E."/>
            <person name="Stark A."/>
            <person name="Stephan W."/>
            <person name="Strausberg R.L."/>
            <person name="Strempel S."/>
            <person name="Sturgill D."/>
            <person name="Sutton G."/>
            <person name="Sutton G.G."/>
            <person name="Tao W."/>
            <person name="Teichmann S."/>
            <person name="Tobari Y.N."/>
            <person name="Tomimura Y."/>
            <person name="Tsolas J.M."/>
            <person name="Valente V.L."/>
            <person name="Venter E."/>
            <person name="Venter J.C."/>
            <person name="Vicario S."/>
            <person name="Vieira F.G."/>
            <person name="Vilella A.J."/>
            <person name="Villasante A."/>
            <person name="Walenz B."/>
            <person name="Wang J."/>
            <person name="Wasserman M."/>
            <person name="Watts T."/>
            <person name="Wilson D."/>
            <person name="Wilson R.K."/>
            <person name="Wing R.A."/>
            <person name="Wolfner M.F."/>
            <person name="Wong A."/>
            <person name="Wong G.K."/>
            <person name="Wu C.I."/>
            <person name="Wu G."/>
            <person name="Yamamoto D."/>
            <person name="Yang H.P."/>
            <person name="Yang S.P."/>
            <person name="Yorke J.A."/>
            <person name="Yoshida K."/>
            <person name="Zdobnov E."/>
            <person name="Zhang P."/>
            <person name="Zhang Y."/>
            <person name="Zimin A.V."/>
            <person name="Baldwin J."/>
            <person name="Abdouelleil A."/>
            <person name="Abdulkadir J."/>
            <person name="Abebe A."/>
            <person name="Abera B."/>
            <person name="Abreu J."/>
            <person name="Acer S.C."/>
            <person name="Aftuck L."/>
            <person name="Alexander A."/>
            <person name="An P."/>
            <person name="Anderson E."/>
            <person name="Anderson S."/>
            <person name="Arachi H."/>
            <person name="Azer M."/>
            <person name="Bachantsang P."/>
            <person name="Barry A."/>
            <person name="Bayul T."/>
            <person name="Berlin A."/>
            <person name="Bessette D."/>
            <person name="Bloom T."/>
            <person name="Blye J."/>
            <person name="Boguslavskiy L."/>
            <person name="Bonnet C."/>
            <person name="Boukhgalter B."/>
            <person name="Bourzgui I."/>
            <person name="Brown A."/>
            <person name="Cahill P."/>
            <person name="Channer S."/>
            <person name="Cheshatsang Y."/>
            <person name="Chuda L."/>
            <person name="Citroen M."/>
            <person name="Collymore A."/>
            <person name="Cooke P."/>
            <person name="Costello M."/>
            <person name="D'Aco K."/>
            <person name="Daza R."/>
            <person name="De Haan G."/>
            <person name="DeGray S."/>
            <person name="DeMaso C."/>
            <person name="Dhargay N."/>
            <person name="Dooley K."/>
            <person name="Dooley E."/>
            <person name="Doricent M."/>
            <person name="Dorje P."/>
            <person name="Dorjee K."/>
            <person name="Dupes A."/>
            <person name="Elong R."/>
            <person name="Falk J."/>
            <person name="Farina A."/>
            <person name="Faro S."/>
            <person name="Ferguson D."/>
            <person name="Fisher S."/>
            <person name="Foley C.D."/>
            <person name="Franke A."/>
            <person name="Friedrich D."/>
            <person name="Gadbois L."/>
            <person name="Gearin G."/>
            <person name="Gearin C.R."/>
            <person name="Giannoukos G."/>
            <person name="Goode T."/>
            <person name="Graham J."/>
            <person name="Grandbois E."/>
            <person name="Grewal S."/>
            <person name="Gyaltsen K."/>
            <person name="Hafez N."/>
            <person name="Hagos B."/>
            <person name="Hall J."/>
            <person name="Henson C."/>
            <person name="Hollinger A."/>
            <person name="Honan T."/>
            <person name="Huard M.D."/>
            <person name="Hughes L."/>
            <person name="Hurhula B."/>
            <person name="Husby M.E."/>
            <person name="Kamat A."/>
            <person name="Kanga B."/>
            <person name="Kashin S."/>
            <person name="Khazanovich D."/>
            <person name="Kisner P."/>
            <person name="Lance K."/>
            <person name="Lara M."/>
            <person name="Lee W."/>
            <person name="Lennon N."/>
            <person name="Letendre F."/>
            <person name="LeVine R."/>
            <person name="Lipovsky A."/>
            <person name="Liu X."/>
            <person name="Liu J."/>
            <person name="Liu S."/>
            <person name="Lokyitsang T."/>
            <person name="Lokyitsang Y."/>
            <person name="Lubonja R."/>
            <person name="Lui A."/>
            <person name="MacDonald P."/>
            <person name="Magnisalis V."/>
            <person name="Maru K."/>
            <person name="Matthews C."/>
            <person name="McCusker W."/>
            <person name="McDonough S."/>
            <person name="Mehta T."/>
            <person name="Meldrim J."/>
            <person name="Meneus L."/>
            <person name="Mihai O."/>
            <person name="Mihalev A."/>
            <person name="Mihova T."/>
            <person name="Mittelman R."/>
            <person name="Mlenga V."/>
            <person name="Montmayeur A."/>
            <person name="Mulrain L."/>
            <person name="Navidi A."/>
            <person name="Naylor J."/>
            <person name="Negash T."/>
            <person name="Nguyen T."/>
            <person name="Nguyen N."/>
            <person name="Nicol R."/>
            <person name="Norbu C."/>
            <person name="Norbu N."/>
            <person name="Novod N."/>
            <person name="O'Neill B."/>
            <person name="Osman S."/>
            <person name="Markiewicz E."/>
            <person name="Oyono O.L."/>
            <person name="Patti C."/>
            <person name="Phunkhang P."/>
            <person name="Pierre F."/>
            <person name="Priest M."/>
            <person name="Raghuraman S."/>
            <person name="Rege F."/>
            <person name="Reyes R."/>
            <person name="Rise C."/>
            <person name="Rogov P."/>
            <person name="Ross K."/>
            <person name="Ryan E."/>
            <person name="Settipalli S."/>
            <person name="Shea T."/>
            <person name="Sherpa N."/>
            <person name="Shi L."/>
            <person name="Shih D."/>
            <person name="Sparrow T."/>
            <person name="Spaulding J."/>
            <person name="Stalker J."/>
            <person name="Stange-Thomann N."/>
            <person name="Stavropoulos S."/>
            <person name="Stone C."/>
            <person name="Strader C."/>
            <person name="Tesfaye S."/>
            <person name="Thomson T."/>
            <person name="Thoulutsang Y."/>
            <person name="Thoulutsang D."/>
            <person name="Topham K."/>
            <person name="Topping I."/>
            <person name="Tsamla T."/>
            <person name="Vassiliev H."/>
            <person name="Vo A."/>
            <person name="Wangchuk T."/>
            <person name="Wangdi T."/>
            <person name="Weiand M."/>
            <person name="Wilkinson J."/>
            <person name="Wilson A."/>
            <person name="Yadav S."/>
            <person name="Young G."/>
            <person name="Yu Q."/>
            <person name="Zembek L."/>
            <person name="Zhong D."/>
            <person name="Zimmer A."/>
            <person name="Zwirko Z."/>
            <person name="Jaffe D.B."/>
            <person name="Alvarez P."/>
            <person name="Brockman W."/>
            <person name="Butler J."/>
            <person name="Chin C."/>
            <person name="Gnerre S."/>
            <person name="Grabherr M."/>
            <person name="Kleber M."/>
            <person name="Mauceli E."/>
            <person name="MacCallum I."/>
        </authorList>
    </citation>
    <scope>NUCLEOTIDE SEQUENCE [LARGE SCALE GENOMIC DNA]</scope>
    <source>
        <strain evidence="8">Tucson 14024-0371.13</strain>
    </source>
</reference>
<evidence type="ECO:0000259" key="6">
    <source>
        <dbReference type="PROSITE" id="PS50041"/>
    </source>
</evidence>
<feature type="domain" description="C-type lectin" evidence="6">
    <location>
        <begin position="111"/>
        <end position="226"/>
    </location>
</feature>
<dbReference type="GeneID" id="6502546"/>